<dbReference type="RefSeq" id="WP_184756001.1">
    <property type="nucleotide sequence ID" value="NZ_BAABEK010000001.1"/>
</dbReference>
<dbReference type="PANTHER" id="PTHR47019">
    <property type="entry name" value="LIPID II FLIPPASE MURJ"/>
    <property type="match status" value="1"/>
</dbReference>
<dbReference type="GO" id="GO:0005886">
    <property type="term" value="C:plasma membrane"/>
    <property type="evidence" value="ECO:0007669"/>
    <property type="project" value="UniProtKB-SubCell"/>
</dbReference>
<evidence type="ECO:0000256" key="5">
    <source>
        <dbReference type="ARBA" id="ARBA00022984"/>
    </source>
</evidence>
<feature type="transmembrane region" description="Helical" evidence="8">
    <location>
        <begin position="21"/>
        <end position="39"/>
    </location>
</feature>
<evidence type="ECO:0000256" key="4">
    <source>
        <dbReference type="ARBA" id="ARBA00022960"/>
    </source>
</evidence>
<feature type="transmembrane region" description="Helical" evidence="8">
    <location>
        <begin position="238"/>
        <end position="257"/>
    </location>
</feature>
<evidence type="ECO:0000256" key="7">
    <source>
        <dbReference type="ARBA" id="ARBA00023136"/>
    </source>
</evidence>
<keyword evidence="7 8" id="KW-0472">Membrane</keyword>
<evidence type="ECO:0000256" key="1">
    <source>
        <dbReference type="ARBA" id="ARBA00004651"/>
    </source>
</evidence>
<accession>A0A7W7WA74</accession>
<evidence type="ECO:0000256" key="6">
    <source>
        <dbReference type="ARBA" id="ARBA00022989"/>
    </source>
</evidence>
<feature type="transmembrane region" description="Helical" evidence="8">
    <location>
        <begin position="195"/>
        <end position="218"/>
    </location>
</feature>
<organism evidence="9 10">
    <name type="scientific">Streptosporangium album</name>
    <dbReference type="NCBI Taxonomy" id="47479"/>
    <lineage>
        <taxon>Bacteria</taxon>
        <taxon>Bacillati</taxon>
        <taxon>Actinomycetota</taxon>
        <taxon>Actinomycetes</taxon>
        <taxon>Streptosporangiales</taxon>
        <taxon>Streptosporangiaceae</taxon>
        <taxon>Streptosporangium</taxon>
    </lineage>
</organism>
<dbReference type="GO" id="GO:0015648">
    <property type="term" value="F:lipid-linked peptidoglycan transporter activity"/>
    <property type="evidence" value="ECO:0007669"/>
    <property type="project" value="TreeGrafter"/>
</dbReference>
<keyword evidence="3 8" id="KW-0812">Transmembrane</keyword>
<dbReference type="GO" id="GO:0034204">
    <property type="term" value="P:lipid translocation"/>
    <property type="evidence" value="ECO:0007669"/>
    <property type="project" value="TreeGrafter"/>
</dbReference>
<dbReference type="Pfam" id="PF03023">
    <property type="entry name" value="MurJ"/>
    <property type="match status" value="1"/>
</dbReference>
<sequence>MRCGATWLLDAYTAANVTPNAIYELVTGGALAGVMVPLLVRVAADSDIDSDLFTRRLQLPYAVIAVTVITGVLPRMSRSAADHDLARITADLSQSLRLTGVVLVPVAAGLIVLGPQLATVLFAHGNASPAAAQLTGSVLAAYGFALVPFAAYQVMLRVFYALGDPRTPALLSVGVSAVTIVTCLAVTRLTSGPDLVIALAACSAIAYTAGLLVTAQVLRRRIGRVDGHRLLSTHTRMLIAATLAGLAAAGTVGALSAAAGTDWAGSLVTVCAATLAGGGLYALAARGLRITEFTSLTAALRIGNT</sequence>
<evidence type="ECO:0000256" key="8">
    <source>
        <dbReference type="SAM" id="Phobius"/>
    </source>
</evidence>
<protein>
    <submittedName>
        <fullName evidence="9">Peptidoglycan biosynthesis protein MviN/MurJ (Putative lipid II flippase)</fullName>
    </submittedName>
</protein>
<evidence type="ECO:0000313" key="10">
    <source>
        <dbReference type="Proteomes" id="UP000534286"/>
    </source>
</evidence>
<evidence type="ECO:0000313" key="9">
    <source>
        <dbReference type="EMBL" id="MBB4940152.1"/>
    </source>
</evidence>
<evidence type="ECO:0000256" key="3">
    <source>
        <dbReference type="ARBA" id="ARBA00022692"/>
    </source>
</evidence>
<feature type="transmembrane region" description="Helical" evidence="8">
    <location>
        <begin position="59"/>
        <end position="77"/>
    </location>
</feature>
<dbReference type="EMBL" id="JACHJU010000001">
    <property type="protein sequence ID" value="MBB4940152.1"/>
    <property type="molecule type" value="Genomic_DNA"/>
</dbReference>
<keyword evidence="2" id="KW-1003">Cell membrane</keyword>
<proteinExistence type="predicted"/>
<dbReference type="InterPro" id="IPR051050">
    <property type="entry name" value="Lipid_II_flippase_MurJ/MviN"/>
</dbReference>
<keyword evidence="6 8" id="KW-1133">Transmembrane helix</keyword>
<feature type="transmembrane region" description="Helical" evidence="8">
    <location>
        <begin position="138"/>
        <end position="162"/>
    </location>
</feature>
<dbReference type="Proteomes" id="UP000534286">
    <property type="component" value="Unassembled WGS sequence"/>
</dbReference>
<comment type="subcellular location">
    <subcellularLocation>
        <location evidence="1">Cell membrane</location>
        <topology evidence="1">Multi-pass membrane protein</topology>
    </subcellularLocation>
</comment>
<dbReference type="PANTHER" id="PTHR47019:SF1">
    <property type="entry name" value="LIPID II FLIPPASE MURJ"/>
    <property type="match status" value="1"/>
</dbReference>
<dbReference type="GO" id="GO:0009252">
    <property type="term" value="P:peptidoglycan biosynthetic process"/>
    <property type="evidence" value="ECO:0007669"/>
    <property type="project" value="UniProtKB-KW"/>
</dbReference>
<feature type="transmembrane region" description="Helical" evidence="8">
    <location>
        <begin position="98"/>
        <end position="118"/>
    </location>
</feature>
<dbReference type="AlphaFoldDB" id="A0A7W7WA74"/>
<dbReference type="GO" id="GO:0008360">
    <property type="term" value="P:regulation of cell shape"/>
    <property type="evidence" value="ECO:0007669"/>
    <property type="project" value="UniProtKB-KW"/>
</dbReference>
<keyword evidence="10" id="KW-1185">Reference proteome</keyword>
<keyword evidence="5" id="KW-0573">Peptidoglycan synthesis</keyword>
<feature type="transmembrane region" description="Helical" evidence="8">
    <location>
        <begin position="263"/>
        <end position="284"/>
    </location>
</feature>
<feature type="transmembrane region" description="Helical" evidence="8">
    <location>
        <begin position="169"/>
        <end position="189"/>
    </location>
</feature>
<dbReference type="InterPro" id="IPR004268">
    <property type="entry name" value="MurJ"/>
</dbReference>
<name>A0A7W7WA74_9ACTN</name>
<keyword evidence="4" id="KW-0133">Cell shape</keyword>
<reference evidence="9 10" key="1">
    <citation type="submission" date="2020-08" db="EMBL/GenBank/DDBJ databases">
        <title>Sequencing the genomes of 1000 actinobacteria strains.</title>
        <authorList>
            <person name="Klenk H.-P."/>
        </authorList>
    </citation>
    <scope>NUCLEOTIDE SEQUENCE [LARGE SCALE GENOMIC DNA]</scope>
    <source>
        <strain evidence="9 10">DSM 43023</strain>
    </source>
</reference>
<gene>
    <name evidence="9" type="ORF">FHR32_004457</name>
</gene>
<comment type="caution">
    <text evidence="9">The sequence shown here is derived from an EMBL/GenBank/DDBJ whole genome shotgun (WGS) entry which is preliminary data.</text>
</comment>
<evidence type="ECO:0000256" key="2">
    <source>
        <dbReference type="ARBA" id="ARBA00022475"/>
    </source>
</evidence>